<feature type="transmembrane region" description="Helical" evidence="1">
    <location>
        <begin position="340"/>
        <end position="362"/>
    </location>
</feature>
<evidence type="ECO:0000313" key="3">
    <source>
        <dbReference type="Proteomes" id="UP001548713"/>
    </source>
</evidence>
<feature type="transmembrane region" description="Helical" evidence="1">
    <location>
        <begin position="374"/>
        <end position="397"/>
    </location>
</feature>
<gene>
    <name evidence="2" type="ORF">ABVV53_15560</name>
</gene>
<organism evidence="2 3">
    <name type="scientific">Novosphingobium kalidii</name>
    <dbReference type="NCBI Taxonomy" id="3230299"/>
    <lineage>
        <taxon>Bacteria</taxon>
        <taxon>Pseudomonadati</taxon>
        <taxon>Pseudomonadota</taxon>
        <taxon>Alphaproteobacteria</taxon>
        <taxon>Sphingomonadales</taxon>
        <taxon>Sphingomonadaceae</taxon>
        <taxon>Novosphingobium</taxon>
    </lineage>
</organism>
<feature type="transmembrane region" description="Helical" evidence="1">
    <location>
        <begin position="55"/>
        <end position="82"/>
    </location>
</feature>
<feature type="transmembrane region" description="Helical" evidence="1">
    <location>
        <begin position="308"/>
        <end position="328"/>
    </location>
</feature>
<feature type="transmembrane region" description="Helical" evidence="1">
    <location>
        <begin position="156"/>
        <end position="175"/>
    </location>
</feature>
<sequence length="429" mass="45812">MARIKMLSSAAILTRIPTGWIDRGLNLVGPLGLAGSNFLLALVLVPAMSQADYGFFAFCVTLANFGYGITNATTATPLSIILNQGDDSGHASTYWALYKVNLLSSLVVGLAILSAGLAFGVGWRGAVVLALFGAVGALRWFRRAYEYATGRPRNSAWSDVTCSAVILLGTAIIFFSKTASLEAAGGVLLAAMISGTIILEANGRRTSFAFSEFWSYPISAYRTVWRDQSAWSLLGVLTTELTVNGHTYIVTFLAGPAAFAPIAVASLVWRPISTIFTSLMLAERPKMAKALAVGDEEGAKKILRQFQLIAFGVVGLNALIVLAAWIFMGDVWNTTSFQASYVNMAIVLYFVFVCIRSVRVPLSVFVQAGRQFRALAHTSLLAAPVTLLIAAILTVAVDPITSIAGIICGELVMTFGVWRLAKGIKSVQA</sequence>
<proteinExistence type="predicted"/>
<feature type="transmembrane region" description="Helical" evidence="1">
    <location>
        <begin position="27"/>
        <end position="48"/>
    </location>
</feature>
<evidence type="ECO:0000313" key="2">
    <source>
        <dbReference type="EMBL" id="MET1756862.1"/>
    </source>
</evidence>
<keyword evidence="1" id="KW-0472">Membrane</keyword>
<comment type="caution">
    <text evidence="2">The sequence shown here is derived from an EMBL/GenBank/DDBJ whole genome shotgun (WGS) entry which is preliminary data.</text>
</comment>
<reference evidence="2 3" key="1">
    <citation type="submission" date="2024-07" db="EMBL/GenBank/DDBJ databases">
        <title>Novosphingobium kalidii RD2P27.</title>
        <authorList>
            <person name="Sun J.-Q."/>
        </authorList>
    </citation>
    <scope>NUCLEOTIDE SEQUENCE [LARGE SCALE GENOMIC DNA]</scope>
    <source>
        <strain evidence="2 3">RD2P27</strain>
    </source>
</reference>
<evidence type="ECO:0008006" key="4">
    <source>
        <dbReference type="Google" id="ProtNLM"/>
    </source>
</evidence>
<accession>A0ABV2D4R7</accession>
<keyword evidence="1" id="KW-1133">Transmembrane helix</keyword>
<dbReference type="RefSeq" id="WP_353985355.1">
    <property type="nucleotide sequence ID" value="NZ_JBEWLY010000024.1"/>
</dbReference>
<feature type="transmembrane region" description="Helical" evidence="1">
    <location>
        <begin position="403"/>
        <end position="421"/>
    </location>
</feature>
<dbReference type="EMBL" id="JBEWLY010000024">
    <property type="protein sequence ID" value="MET1756862.1"/>
    <property type="molecule type" value="Genomic_DNA"/>
</dbReference>
<protein>
    <recommendedName>
        <fullName evidence="4">O-antigen/teichoic acid export membrane protein</fullName>
    </recommendedName>
</protein>
<evidence type="ECO:0000256" key="1">
    <source>
        <dbReference type="SAM" id="Phobius"/>
    </source>
</evidence>
<dbReference type="Proteomes" id="UP001548713">
    <property type="component" value="Unassembled WGS sequence"/>
</dbReference>
<keyword evidence="3" id="KW-1185">Reference proteome</keyword>
<feature type="transmembrane region" description="Helical" evidence="1">
    <location>
        <begin position="102"/>
        <end position="135"/>
    </location>
</feature>
<keyword evidence="1" id="KW-0812">Transmembrane</keyword>
<name>A0ABV2D4R7_9SPHN</name>